<evidence type="ECO:0000256" key="1">
    <source>
        <dbReference type="ARBA" id="ARBA00004496"/>
    </source>
</evidence>
<evidence type="ECO:0000256" key="8">
    <source>
        <dbReference type="ARBA" id="ARBA00073639"/>
    </source>
</evidence>
<comment type="subcellular location">
    <subcellularLocation>
        <location evidence="1 9">Cytoplasm</location>
    </subcellularLocation>
</comment>
<dbReference type="Gene3D" id="2.40.30.10">
    <property type="entry name" value="Translation factors"/>
    <property type="match status" value="1"/>
</dbReference>
<dbReference type="CDD" id="cd03689">
    <property type="entry name" value="RF3_II"/>
    <property type="match status" value="1"/>
</dbReference>
<name>A0A084AAV9_LACLC</name>
<keyword evidence="5 9" id="KW-0648">Protein biosynthesis</keyword>
<dbReference type="Gene3D" id="3.30.70.3280">
    <property type="entry name" value="Peptide chain release factor 3, domain III"/>
    <property type="match status" value="1"/>
</dbReference>
<reference evidence="11 12" key="1">
    <citation type="submission" date="2014-06" db="EMBL/GenBank/DDBJ databases">
        <title>Draft genome sequence of the putrescine producing strain Lactococcus lactis subsp cremoris GE214.</title>
        <authorList>
            <person name="Ladero V."/>
            <person name="Linares D.M."/>
            <person name="del Rio B."/>
            <person name="Mayo B."/>
            <person name="Martin M.C."/>
            <person name="Fernandez M."/>
            <person name="Alvarez M.A."/>
        </authorList>
    </citation>
    <scope>NUCLEOTIDE SEQUENCE [LARGE SCALE GENOMIC DNA]</scope>
    <source>
        <strain evidence="11 12">GE214</strain>
    </source>
</reference>
<evidence type="ECO:0000256" key="2">
    <source>
        <dbReference type="ARBA" id="ARBA00009978"/>
    </source>
</evidence>
<dbReference type="GO" id="GO:0006449">
    <property type="term" value="P:regulation of translational termination"/>
    <property type="evidence" value="ECO:0007669"/>
    <property type="project" value="UniProtKB-UniRule"/>
</dbReference>
<dbReference type="AlphaFoldDB" id="A0A084AAV9"/>
<dbReference type="CDD" id="cd04169">
    <property type="entry name" value="RF3"/>
    <property type="match status" value="1"/>
</dbReference>
<sequence length="523" mass="59491">MTLQEEIKKRRTFAIISHPDAGKTTITEQLLKFGGAIREAGTVKARKTGNFAKSDWMDIEKERGISVTSSVMQFDYAGKRVNILDTPGHEDFSEDTYRTLMAVDAAVMVIDSAKGIEAQTKKLFQVVKRRGIPVFTFINKLDRDGREPLDLLSELEEILGIASVPMNWPIGMGKNFQGLYDFTHGRVEVYQPEDGKRFVEFDENGEVPTSHPLTKNPFFTQALEDAELLLDAGNQFSEDEVVAGQLTPVFFGSALTSFGVETFLETFLEYAPEPHSHKTVDEEEIEPLNPDFSGFIFKIQANMDPRHRDRIAFVRIVSGEFERGMDVNLVRTGKKVKLSNVTQFMAESRENVENAVAGDIIGVYDTGTYQVGDTLTTGKLKKSFEPLPTFTPELFMRVQAKNVMKQKSFQKGIDQLVQEGAIQLYKSYTTGDIMLGAVGQLQFEVFKDRMEREYNSETIMTPMGSKTVRWIKEEDLDEKMSSSRNILARDRFDHPLFLFENEFAMRWFKDKYPDVELMEQFSV</sequence>
<dbReference type="InterPro" id="IPR041732">
    <property type="entry name" value="RF3_GTP-bd"/>
</dbReference>
<keyword evidence="6 9" id="KW-0342">GTP-binding</keyword>
<dbReference type="NCBIfam" id="TIGR00503">
    <property type="entry name" value="prfC"/>
    <property type="match status" value="1"/>
</dbReference>
<comment type="function">
    <text evidence="7 9">Increases the formation of ribosomal termination complexes and stimulates activities of RF-1 and RF-2. It binds guanine nucleotides and has strong preference for UGA stop codons. It may interact directly with the ribosome. The stimulation of RF-1 and RF-2 is significantly reduced by GTP and GDP, but not by GMP.</text>
</comment>
<dbReference type="GO" id="GO:0016150">
    <property type="term" value="F:translation release factor activity, codon nonspecific"/>
    <property type="evidence" value="ECO:0007669"/>
    <property type="project" value="TreeGrafter"/>
</dbReference>
<evidence type="ECO:0000256" key="9">
    <source>
        <dbReference type="HAMAP-Rule" id="MF_00072"/>
    </source>
</evidence>
<dbReference type="SUPFAM" id="SSF54980">
    <property type="entry name" value="EF-G C-terminal domain-like"/>
    <property type="match status" value="1"/>
</dbReference>
<accession>A0A084AAV9</accession>
<dbReference type="InterPro" id="IPR027417">
    <property type="entry name" value="P-loop_NTPase"/>
</dbReference>
<dbReference type="InterPro" id="IPR004548">
    <property type="entry name" value="PrfC"/>
</dbReference>
<evidence type="ECO:0000256" key="5">
    <source>
        <dbReference type="ARBA" id="ARBA00022917"/>
    </source>
</evidence>
<keyword evidence="3 9" id="KW-0963">Cytoplasm</keyword>
<keyword evidence="4 9" id="KW-0547">Nucleotide-binding</keyword>
<dbReference type="GO" id="GO:0003924">
    <property type="term" value="F:GTPase activity"/>
    <property type="evidence" value="ECO:0007669"/>
    <property type="project" value="InterPro"/>
</dbReference>
<dbReference type="NCBIfam" id="TIGR00231">
    <property type="entry name" value="small_GTP"/>
    <property type="match status" value="1"/>
</dbReference>
<dbReference type="SUPFAM" id="SSF50447">
    <property type="entry name" value="Translation proteins"/>
    <property type="match status" value="1"/>
</dbReference>
<dbReference type="FunFam" id="3.40.50.300:FF:000542">
    <property type="entry name" value="Peptide chain release factor 3"/>
    <property type="match status" value="1"/>
</dbReference>
<evidence type="ECO:0000313" key="12">
    <source>
        <dbReference type="Proteomes" id="UP000028401"/>
    </source>
</evidence>
<comment type="caution">
    <text evidence="11">The sequence shown here is derived from an EMBL/GenBank/DDBJ whole genome shotgun (WGS) entry which is preliminary data.</text>
</comment>
<dbReference type="NCBIfam" id="NF001964">
    <property type="entry name" value="PRK00741.1"/>
    <property type="match status" value="1"/>
</dbReference>
<feature type="binding site" evidence="9">
    <location>
        <begin position="139"/>
        <end position="142"/>
    </location>
    <ligand>
        <name>GTP</name>
        <dbReference type="ChEBI" id="CHEBI:37565"/>
    </ligand>
</feature>
<dbReference type="PATRIC" id="fig|1415168.3.peg.1673"/>
<dbReference type="PRINTS" id="PR00315">
    <property type="entry name" value="ELONGATNFCT"/>
</dbReference>
<dbReference type="Proteomes" id="UP000028401">
    <property type="component" value="Unassembled WGS sequence"/>
</dbReference>
<evidence type="ECO:0000313" key="11">
    <source>
        <dbReference type="EMBL" id="KEY62438.1"/>
    </source>
</evidence>
<evidence type="ECO:0000256" key="3">
    <source>
        <dbReference type="ARBA" id="ARBA00022490"/>
    </source>
</evidence>
<dbReference type="Pfam" id="PF16658">
    <property type="entry name" value="RF3_C"/>
    <property type="match status" value="1"/>
</dbReference>
<gene>
    <name evidence="9" type="primary">prfC</name>
    <name evidence="11" type="ORF">U725_01601</name>
</gene>
<organism evidence="11 12">
    <name type="scientific">Lactococcus cremoris subsp. cremoris GE214</name>
    <dbReference type="NCBI Taxonomy" id="1415168"/>
    <lineage>
        <taxon>Bacteria</taxon>
        <taxon>Bacillati</taxon>
        <taxon>Bacillota</taxon>
        <taxon>Bacilli</taxon>
        <taxon>Lactobacillales</taxon>
        <taxon>Streptococcaceae</taxon>
        <taxon>Lactococcus</taxon>
        <taxon>Lactococcus cremoris subsp. cremoris</taxon>
    </lineage>
</organism>
<dbReference type="GeneID" id="61108672"/>
<dbReference type="PROSITE" id="PS00301">
    <property type="entry name" value="G_TR_1"/>
    <property type="match status" value="1"/>
</dbReference>
<dbReference type="GO" id="GO:0016149">
    <property type="term" value="F:translation release factor activity, codon specific"/>
    <property type="evidence" value="ECO:0007669"/>
    <property type="project" value="UniProtKB-UniRule"/>
</dbReference>
<dbReference type="FunFam" id="3.30.70.3280:FF:000001">
    <property type="entry name" value="Peptide chain release factor 3"/>
    <property type="match status" value="1"/>
</dbReference>
<dbReference type="GO" id="GO:0005829">
    <property type="term" value="C:cytosol"/>
    <property type="evidence" value="ECO:0007669"/>
    <property type="project" value="TreeGrafter"/>
</dbReference>
<dbReference type="InterPro" id="IPR038467">
    <property type="entry name" value="RF3_dom_3_sf"/>
</dbReference>
<dbReference type="InterPro" id="IPR000795">
    <property type="entry name" value="T_Tr_GTP-bd_dom"/>
</dbReference>
<dbReference type="RefSeq" id="WP_015082021.1">
    <property type="nucleotide sequence ID" value="NZ_AZSI01000048.1"/>
</dbReference>
<feature type="binding site" evidence="9">
    <location>
        <begin position="17"/>
        <end position="24"/>
    </location>
    <ligand>
        <name>GTP</name>
        <dbReference type="ChEBI" id="CHEBI:37565"/>
    </ligand>
</feature>
<dbReference type="InterPro" id="IPR031157">
    <property type="entry name" value="G_TR_CS"/>
</dbReference>
<evidence type="ECO:0000256" key="6">
    <source>
        <dbReference type="ARBA" id="ARBA00023134"/>
    </source>
</evidence>
<dbReference type="GO" id="GO:0005525">
    <property type="term" value="F:GTP binding"/>
    <property type="evidence" value="ECO:0007669"/>
    <property type="project" value="UniProtKB-UniRule"/>
</dbReference>
<dbReference type="EMBL" id="AZSI01000048">
    <property type="protein sequence ID" value="KEY62438.1"/>
    <property type="molecule type" value="Genomic_DNA"/>
</dbReference>
<evidence type="ECO:0000259" key="10">
    <source>
        <dbReference type="PROSITE" id="PS51722"/>
    </source>
</evidence>
<dbReference type="Pfam" id="PF00009">
    <property type="entry name" value="GTP_EFTU"/>
    <property type="match status" value="1"/>
</dbReference>
<evidence type="ECO:0000256" key="4">
    <source>
        <dbReference type="ARBA" id="ARBA00022741"/>
    </source>
</evidence>
<feature type="domain" description="Tr-type G" evidence="10">
    <location>
        <begin position="8"/>
        <end position="275"/>
    </location>
</feature>
<dbReference type="HAMAP" id="MF_00072">
    <property type="entry name" value="Rel_fac_3"/>
    <property type="match status" value="1"/>
</dbReference>
<dbReference type="SUPFAM" id="SSF52540">
    <property type="entry name" value="P-loop containing nucleoside triphosphate hydrolases"/>
    <property type="match status" value="1"/>
</dbReference>
<dbReference type="FunFam" id="2.40.30.10:FF:000040">
    <property type="entry name" value="Peptide chain release factor 3"/>
    <property type="match status" value="1"/>
</dbReference>
<dbReference type="InterPro" id="IPR005225">
    <property type="entry name" value="Small_GTP-bd"/>
</dbReference>
<dbReference type="InterPro" id="IPR035647">
    <property type="entry name" value="EFG_III/V"/>
</dbReference>
<comment type="similarity">
    <text evidence="2 9">Belongs to the TRAFAC class translation factor GTPase superfamily. Classic translation factor GTPase family. PrfC subfamily.</text>
</comment>
<dbReference type="InterPro" id="IPR032090">
    <property type="entry name" value="RF3_C"/>
</dbReference>
<dbReference type="PROSITE" id="PS51722">
    <property type="entry name" value="G_TR_2"/>
    <property type="match status" value="1"/>
</dbReference>
<dbReference type="InterPro" id="IPR009000">
    <property type="entry name" value="Transl_B-barrel_sf"/>
</dbReference>
<feature type="binding site" evidence="9">
    <location>
        <begin position="85"/>
        <end position="89"/>
    </location>
    <ligand>
        <name>GTP</name>
        <dbReference type="ChEBI" id="CHEBI:37565"/>
    </ligand>
</feature>
<dbReference type="InterPro" id="IPR053905">
    <property type="entry name" value="EF-G-like_DII"/>
</dbReference>
<evidence type="ECO:0000256" key="7">
    <source>
        <dbReference type="ARBA" id="ARBA00025017"/>
    </source>
</evidence>
<protein>
    <recommendedName>
        <fullName evidence="8 9">Peptide chain release factor 3</fullName>
        <shortName evidence="9">RF-3</shortName>
    </recommendedName>
</protein>
<dbReference type="Pfam" id="PF22042">
    <property type="entry name" value="EF-G_D2"/>
    <property type="match status" value="1"/>
</dbReference>
<proteinExistence type="inferred from homology"/>
<dbReference type="PANTHER" id="PTHR43556">
    <property type="entry name" value="PEPTIDE CHAIN RELEASE FACTOR RF3"/>
    <property type="match status" value="1"/>
</dbReference>
<dbReference type="PANTHER" id="PTHR43556:SF2">
    <property type="entry name" value="PEPTIDE CHAIN RELEASE FACTOR RF3"/>
    <property type="match status" value="1"/>
</dbReference>
<dbReference type="Gene3D" id="3.40.50.300">
    <property type="entry name" value="P-loop containing nucleotide triphosphate hydrolases"/>
    <property type="match status" value="1"/>
</dbReference>